<feature type="region of interest" description="Disordered" evidence="4">
    <location>
        <begin position="507"/>
        <end position="526"/>
    </location>
</feature>
<evidence type="ECO:0000256" key="3">
    <source>
        <dbReference type="ARBA" id="ARBA00022679"/>
    </source>
</evidence>
<protein>
    <submittedName>
        <fullName evidence="6">Alpha-12-mannosyltransferase Kre5</fullName>
    </submittedName>
</protein>
<dbReference type="GO" id="GO:0000026">
    <property type="term" value="F:alpha-1,2-mannosyltransferase activity"/>
    <property type="evidence" value="ECO:0007669"/>
    <property type="project" value="TreeGrafter"/>
</dbReference>
<dbReference type="GO" id="GO:0000032">
    <property type="term" value="P:cell wall mannoprotein biosynthetic process"/>
    <property type="evidence" value="ECO:0007669"/>
    <property type="project" value="TreeGrafter"/>
</dbReference>
<gene>
    <name evidence="6" type="ORF">GMOD_00000821</name>
</gene>
<keyword evidence="5" id="KW-0812">Transmembrane</keyword>
<dbReference type="Proteomes" id="UP000265663">
    <property type="component" value="Unassembled WGS sequence"/>
</dbReference>
<keyword evidence="2 6" id="KW-0328">Glycosyltransferase</keyword>
<feature type="transmembrane region" description="Helical" evidence="5">
    <location>
        <begin position="51"/>
        <end position="74"/>
    </location>
</feature>
<feature type="compositionally biased region" description="Acidic residues" evidence="4">
    <location>
        <begin position="594"/>
        <end position="608"/>
    </location>
</feature>
<dbReference type="EMBL" id="KE747824">
    <property type="protein sequence ID" value="RMZ70690.1"/>
    <property type="molecule type" value="Genomic_DNA"/>
</dbReference>
<keyword evidence="5" id="KW-0472">Membrane</keyword>
<name>A0A3M7M8I4_9PLEO</name>
<comment type="similarity">
    <text evidence="1">Belongs to the glycosyltransferase 15 family.</text>
</comment>
<dbReference type="SUPFAM" id="SSF53448">
    <property type="entry name" value="Nucleotide-diphospho-sugar transferases"/>
    <property type="match status" value="1"/>
</dbReference>
<dbReference type="GO" id="GO:0016020">
    <property type="term" value="C:membrane"/>
    <property type="evidence" value="ECO:0007669"/>
    <property type="project" value="InterPro"/>
</dbReference>
<dbReference type="InterPro" id="IPR029044">
    <property type="entry name" value="Nucleotide-diphossugar_trans"/>
</dbReference>
<evidence type="ECO:0000256" key="2">
    <source>
        <dbReference type="ARBA" id="ARBA00022676"/>
    </source>
</evidence>
<dbReference type="PANTHER" id="PTHR31121:SF2">
    <property type="entry name" value="MANNOSYLTRANSFERASE KTR5-RELATED"/>
    <property type="match status" value="1"/>
</dbReference>
<dbReference type="InterPro" id="IPR002685">
    <property type="entry name" value="Glyco_trans_15"/>
</dbReference>
<evidence type="ECO:0000313" key="6">
    <source>
        <dbReference type="EMBL" id="RMZ70690.1"/>
    </source>
</evidence>
<reference evidence="6 7" key="1">
    <citation type="journal article" date="2014" name="PLoS ONE">
        <title>De novo Genome Assembly of the Fungal Plant Pathogen Pyrenophora semeniperda.</title>
        <authorList>
            <person name="Soliai M.M."/>
            <person name="Meyer S.E."/>
            <person name="Udall J.A."/>
            <person name="Elzinga D.E."/>
            <person name="Hermansen R.A."/>
            <person name="Bodily P.M."/>
            <person name="Hart A.A."/>
            <person name="Coleman C.E."/>
        </authorList>
    </citation>
    <scope>NUCLEOTIDE SEQUENCE [LARGE SCALE GENOMIC DNA]</scope>
    <source>
        <strain evidence="6 7">CCB06</strain>
        <tissue evidence="6">Mycelium</tissue>
    </source>
</reference>
<evidence type="ECO:0000256" key="5">
    <source>
        <dbReference type="SAM" id="Phobius"/>
    </source>
</evidence>
<evidence type="ECO:0000313" key="7">
    <source>
        <dbReference type="Proteomes" id="UP000265663"/>
    </source>
</evidence>
<evidence type="ECO:0000256" key="1">
    <source>
        <dbReference type="ARBA" id="ARBA00007677"/>
    </source>
</evidence>
<accession>A0A3M7M8I4</accession>
<sequence length="1256" mass="141715">MGFLQDITRRLPTSKGNLDKFDDDLPHRTDTTSPRLSFFRRRIRLKGSSSVSIPLGLVLLFPCLVIIIIIILFVRSPDSQGIMNMPAGTPPSIRKISEKYDKPFAVGCLEPQVNGPRANAAFVVLARNKELEGVIQSIKSIERHFNHWFHYPYVFLNDGDFNETFREAVLKHVSAPVEWGKIPPEHWGFPDWVDPEVAKEGIAKQGDRAIMYGGMESYHHMCRFYSGKFYQHELLAKYEWYWRLEPEIKYFCDITYDPFIHMIRNKKTYGFTIAVKELRETVPNIWRYASAYKRNNNLTSKGMWEMFVEKPKEEEEKDKKTDAKSKKPFFPQDIMDAEFGSDALPEIHPENMEGESYNMCHFWSNFEIANLNWFRSKEYNDFFELMDRSGGFWMERWGDAPIHSLAAGALLGPEDIHYFRDFGYRHTTIQHCPANAPARQLPRELYLDKTTKDEKERLEEAKYWGTPDPVKENGVGCRCKCDTDIVDVEGKEGSCLPEWVEVAGGWTSPANMPSSEPSSSQHLKFPPVRVDHSLTDLDLETLMMRSTQRQMPEEAPKPLEESGYDLLSDSIMDMSDDEAHTASIASTDGPTPDESSDDFSEDDVEYETDEKHLQDSVYSSHPDPTEQGADARPLTAWDDSTLTEVPPYLTASESSWQITLEEQAATDKDDVIEGCKVIKSSADYTDELPQVFSRYGCGEVRLSVQAALSHRPLPTPDSYRILYIGLPEKWAEEITTVQIGTALGACPSASKSVMVRGQIEPYVPVPQVDHCVKLDMAGPLEKPTHVLATLEDGRQVKFEADVPPSLYRPDLVVVCYRSFPDPTTDGQDIASARKMFDAANIPCIDLAQVVPHGTASRLDDSTALRVRVEGRDDPSADWELKAVLPLDHRSFSRLDPYQLNRHLALISPHLMKAQDEKDYKKTQSSWFGRKVKTFMKKIAPQGYLMRMLASALVLCVLIPALFHGAAFTPILFREGLQSISTVSVPPEMPDNSPTSAPVLATLSVTRITSASVTPALRGGLSVVTQTPKSKDKHARGFEIETIAEHQFVLRPSKAFTSCRKKPQLQIQVSRQSQVVPVRYNRTVSGEYIVHLEQQYPFDTFNVSIATHSKPLLRQSFEIMLGHNMSTLDQLLVTVKSGILNTQHTLLNVSGSTAQQMRAYMAGLDVNVMTASEKLRNARQTVQRRLALNTHLAKKVPEAAWVGLREVTAPVRTSSSVKRARMNALRVRCKVEMAAGLSTKGTDGKQSWACLKVHEEL</sequence>
<dbReference type="Gene3D" id="3.90.550.10">
    <property type="entry name" value="Spore Coat Polysaccharide Biosynthesis Protein SpsA, Chain A"/>
    <property type="match status" value="1"/>
</dbReference>
<feature type="compositionally biased region" description="Polar residues" evidence="4">
    <location>
        <begin position="508"/>
        <end position="522"/>
    </location>
</feature>
<organism evidence="6 7">
    <name type="scientific">Pyrenophora seminiperda CCB06</name>
    <dbReference type="NCBI Taxonomy" id="1302712"/>
    <lineage>
        <taxon>Eukaryota</taxon>
        <taxon>Fungi</taxon>
        <taxon>Dikarya</taxon>
        <taxon>Ascomycota</taxon>
        <taxon>Pezizomycotina</taxon>
        <taxon>Dothideomycetes</taxon>
        <taxon>Pleosporomycetidae</taxon>
        <taxon>Pleosporales</taxon>
        <taxon>Pleosporineae</taxon>
        <taxon>Pleosporaceae</taxon>
        <taxon>Pyrenophora</taxon>
    </lineage>
</organism>
<evidence type="ECO:0000256" key="4">
    <source>
        <dbReference type="SAM" id="MobiDB-lite"/>
    </source>
</evidence>
<keyword evidence="5" id="KW-1133">Transmembrane helix</keyword>
<keyword evidence="7" id="KW-1185">Reference proteome</keyword>
<keyword evidence="3 6" id="KW-0808">Transferase</keyword>
<dbReference type="GO" id="GO:0005794">
    <property type="term" value="C:Golgi apparatus"/>
    <property type="evidence" value="ECO:0007669"/>
    <property type="project" value="TreeGrafter"/>
</dbReference>
<dbReference type="PANTHER" id="PTHR31121">
    <property type="entry name" value="ALPHA-1,2 MANNOSYLTRANSFERASE KTR1"/>
    <property type="match status" value="1"/>
</dbReference>
<dbReference type="GO" id="GO:0006487">
    <property type="term" value="P:protein N-linked glycosylation"/>
    <property type="evidence" value="ECO:0007669"/>
    <property type="project" value="TreeGrafter"/>
</dbReference>
<feature type="region of interest" description="Disordered" evidence="4">
    <location>
        <begin position="581"/>
        <end position="637"/>
    </location>
</feature>
<dbReference type="Pfam" id="PF01793">
    <property type="entry name" value="Glyco_transf_15"/>
    <property type="match status" value="1"/>
</dbReference>
<dbReference type="OrthoDB" id="439943at2759"/>
<dbReference type="AlphaFoldDB" id="A0A3M7M8I4"/>
<proteinExistence type="inferred from homology"/>